<name>A0A212J8Q8_9BACT</name>
<dbReference type="AlphaFoldDB" id="A0A212J8Q8"/>
<dbReference type="Pfam" id="PF13481">
    <property type="entry name" value="AAA_25"/>
    <property type="match status" value="1"/>
</dbReference>
<reference evidence="1" key="1">
    <citation type="submission" date="2016-04" db="EMBL/GenBank/DDBJ databases">
        <authorList>
            <person name="Evans L.H."/>
            <person name="Alamgir A."/>
            <person name="Owens N."/>
            <person name="Weber N.D."/>
            <person name="Virtaneva K."/>
            <person name="Barbian K."/>
            <person name="Babar A."/>
            <person name="Rosenke K."/>
        </authorList>
    </citation>
    <scope>NUCLEOTIDE SEQUENCE</scope>
    <source>
        <strain evidence="1">86-2</strain>
    </source>
</reference>
<dbReference type="SUPFAM" id="SSF52540">
    <property type="entry name" value="P-loop containing nucleoside triphosphate hydrolases"/>
    <property type="match status" value="1"/>
</dbReference>
<dbReference type="EMBL" id="FLUL01000001">
    <property type="protein sequence ID" value="SBV95844.1"/>
    <property type="molecule type" value="Genomic_DNA"/>
</dbReference>
<protein>
    <recommendedName>
        <fullName evidence="2">Mobilization protein</fullName>
    </recommendedName>
</protein>
<evidence type="ECO:0008006" key="2">
    <source>
        <dbReference type="Google" id="ProtNLM"/>
    </source>
</evidence>
<sequence length="349" mass="39711">MMNAQVKPNGEITVLWQAARLTLTGKYVTSPEILCVHGSAIGTLGNFSASIGKAKSKKTFNVSAIVAAALNNGTVLQYEAELPENKQKILYVDTEQSPYHCQKVMRRIIRMAGLPLDEEPKNLEFLTLRRHTPEIRIAIVEKAIYDTEGLGLVIIDGIRDMVYDINSPSESTKIISKLMQWTDERQIHIHTILHQNKADENARGHIGTELNNKAETVLEVAKDKLDSNISTVQAVHIRAMDFQPFAFRINDDALPELVDDYSFNKKESQYFDYSELKDEQHKQALEAAFSEAKQYGYNALIDALKRGYASIGYMYGENKLGKLKKFLENKRMVVKDSAKKYRYNPEYYY</sequence>
<organism evidence="1">
    <name type="scientific">uncultured Dysgonomonas sp</name>
    <dbReference type="NCBI Taxonomy" id="206096"/>
    <lineage>
        <taxon>Bacteria</taxon>
        <taxon>Pseudomonadati</taxon>
        <taxon>Bacteroidota</taxon>
        <taxon>Bacteroidia</taxon>
        <taxon>Bacteroidales</taxon>
        <taxon>Dysgonomonadaceae</taxon>
        <taxon>Dysgonomonas</taxon>
        <taxon>environmental samples</taxon>
    </lineage>
</organism>
<dbReference type="RefSeq" id="WP_296947705.1">
    <property type="nucleotide sequence ID" value="NZ_LT599021.1"/>
</dbReference>
<accession>A0A212J8Q8</accession>
<dbReference type="InterPro" id="IPR027417">
    <property type="entry name" value="P-loop_NTPase"/>
</dbReference>
<proteinExistence type="predicted"/>
<evidence type="ECO:0000313" key="1">
    <source>
        <dbReference type="EMBL" id="SBV95844.1"/>
    </source>
</evidence>
<dbReference type="Gene3D" id="3.40.50.300">
    <property type="entry name" value="P-loop containing nucleotide triphosphate hydrolases"/>
    <property type="match status" value="1"/>
</dbReference>
<gene>
    <name evidence="1" type="ORF">KL86DYS2_10984</name>
</gene>